<gene>
    <name evidence="2" type="ORF">EVG20_g8966</name>
</gene>
<accession>A0A4Y9Y335</accession>
<dbReference type="AlphaFoldDB" id="A0A4Y9Y335"/>
<dbReference type="STRING" id="205917.A0A4Y9Y335"/>
<dbReference type="Pfam" id="PF17667">
    <property type="entry name" value="Pkinase_fungal"/>
    <property type="match status" value="1"/>
</dbReference>
<dbReference type="OrthoDB" id="3262982at2759"/>
<dbReference type="Proteomes" id="UP000298327">
    <property type="component" value="Unassembled WGS sequence"/>
</dbReference>
<dbReference type="InterPro" id="IPR040976">
    <property type="entry name" value="Pkinase_fungal"/>
</dbReference>
<evidence type="ECO:0000259" key="1">
    <source>
        <dbReference type="Pfam" id="PF17667"/>
    </source>
</evidence>
<proteinExistence type="predicted"/>
<comment type="caution">
    <text evidence="2">The sequence shown here is derived from an EMBL/GenBank/DDBJ whole genome shotgun (WGS) entry which is preliminary data.</text>
</comment>
<evidence type="ECO:0000313" key="2">
    <source>
        <dbReference type="EMBL" id="TFY56338.1"/>
    </source>
</evidence>
<dbReference type="EMBL" id="SEOQ01000836">
    <property type="protein sequence ID" value="TFY56338.1"/>
    <property type="molecule type" value="Genomic_DNA"/>
</dbReference>
<reference evidence="2 3" key="1">
    <citation type="submission" date="2019-02" db="EMBL/GenBank/DDBJ databases">
        <title>Genome sequencing of the rare red list fungi Dentipellis fragilis.</title>
        <authorList>
            <person name="Buettner E."/>
            <person name="Kellner H."/>
        </authorList>
    </citation>
    <scope>NUCLEOTIDE SEQUENCE [LARGE SCALE GENOMIC DNA]</scope>
    <source>
        <strain evidence="2 3">DSM 105465</strain>
    </source>
</reference>
<feature type="domain" description="Fungal-type protein kinase" evidence="1">
    <location>
        <begin position="8"/>
        <end position="71"/>
    </location>
</feature>
<name>A0A4Y9Y335_9AGAM</name>
<protein>
    <recommendedName>
        <fullName evidence="1">Fungal-type protein kinase domain-containing protein</fullName>
    </recommendedName>
</protein>
<sequence length="188" mass="21142">MFSRDKPSDLPCGILNDWDLTGKASVSHNTAASRRRTGTPPFMAIDLLTDDPPPHLYRHDLESFLYILVWAVVHYESNGQERPRNSILENWTTGDLVDIQSQKMAYLSLAHAFSAIMGAITPAFKPKLSQWISPLHLMFHQYKKTQEAKNVAVLLGRVPEGWDEETAGGTISYEHFMKALGESPDLDC</sequence>
<dbReference type="PANTHER" id="PTHR38248:SF2">
    <property type="entry name" value="FUNK1 11"/>
    <property type="match status" value="1"/>
</dbReference>
<organism evidence="2 3">
    <name type="scientific">Dentipellis fragilis</name>
    <dbReference type="NCBI Taxonomy" id="205917"/>
    <lineage>
        <taxon>Eukaryota</taxon>
        <taxon>Fungi</taxon>
        <taxon>Dikarya</taxon>
        <taxon>Basidiomycota</taxon>
        <taxon>Agaricomycotina</taxon>
        <taxon>Agaricomycetes</taxon>
        <taxon>Russulales</taxon>
        <taxon>Hericiaceae</taxon>
        <taxon>Dentipellis</taxon>
    </lineage>
</organism>
<keyword evidence="3" id="KW-1185">Reference proteome</keyword>
<dbReference type="PANTHER" id="PTHR38248">
    <property type="entry name" value="FUNK1 6"/>
    <property type="match status" value="1"/>
</dbReference>
<evidence type="ECO:0000313" key="3">
    <source>
        <dbReference type="Proteomes" id="UP000298327"/>
    </source>
</evidence>